<accession>A0A0E9RFA8</accession>
<protein>
    <submittedName>
        <fullName evidence="1">Uncharacterized protein</fullName>
    </submittedName>
</protein>
<name>A0A0E9RFA8_ANGAN</name>
<proteinExistence type="predicted"/>
<reference evidence="1" key="2">
    <citation type="journal article" date="2015" name="Fish Shellfish Immunol.">
        <title>Early steps in the European eel (Anguilla anguilla)-Vibrio vulnificus interaction in the gills: Role of the RtxA13 toxin.</title>
        <authorList>
            <person name="Callol A."/>
            <person name="Pajuelo D."/>
            <person name="Ebbesson L."/>
            <person name="Teles M."/>
            <person name="MacKenzie S."/>
            <person name="Amaro C."/>
        </authorList>
    </citation>
    <scope>NUCLEOTIDE SEQUENCE</scope>
</reference>
<dbReference type="EMBL" id="GBXM01081549">
    <property type="protein sequence ID" value="JAH27028.1"/>
    <property type="molecule type" value="Transcribed_RNA"/>
</dbReference>
<dbReference type="AlphaFoldDB" id="A0A0E9RFA8"/>
<reference evidence="1" key="1">
    <citation type="submission" date="2014-11" db="EMBL/GenBank/DDBJ databases">
        <authorList>
            <person name="Amaro Gonzalez C."/>
        </authorList>
    </citation>
    <scope>NUCLEOTIDE SEQUENCE</scope>
</reference>
<evidence type="ECO:0000313" key="1">
    <source>
        <dbReference type="EMBL" id="JAH27028.1"/>
    </source>
</evidence>
<sequence>MLKPLLLVDPSEEVRMYVCLHREARIPHVHDATE</sequence>
<organism evidence="1">
    <name type="scientific">Anguilla anguilla</name>
    <name type="common">European freshwater eel</name>
    <name type="synonym">Muraena anguilla</name>
    <dbReference type="NCBI Taxonomy" id="7936"/>
    <lineage>
        <taxon>Eukaryota</taxon>
        <taxon>Metazoa</taxon>
        <taxon>Chordata</taxon>
        <taxon>Craniata</taxon>
        <taxon>Vertebrata</taxon>
        <taxon>Euteleostomi</taxon>
        <taxon>Actinopterygii</taxon>
        <taxon>Neopterygii</taxon>
        <taxon>Teleostei</taxon>
        <taxon>Anguilliformes</taxon>
        <taxon>Anguillidae</taxon>
        <taxon>Anguilla</taxon>
    </lineage>
</organism>